<dbReference type="InterPro" id="IPR020057">
    <property type="entry name" value="Ribosomal_bL25_b-dom"/>
</dbReference>
<evidence type="ECO:0000256" key="2">
    <source>
        <dbReference type="ARBA" id="ARBA00022884"/>
    </source>
</evidence>
<evidence type="ECO:0000256" key="3">
    <source>
        <dbReference type="ARBA" id="ARBA00022980"/>
    </source>
</evidence>
<feature type="region of interest" description="Disordered" evidence="6">
    <location>
        <begin position="169"/>
        <end position="227"/>
    </location>
</feature>
<dbReference type="Gene3D" id="2.40.240.10">
    <property type="entry name" value="Ribosomal Protein L25, Chain P"/>
    <property type="match status" value="1"/>
</dbReference>
<dbReference type="RefSeq" id="WP_229956741.1">
    <property type="nucleotide sequence ID" value="NZ_BAAAEM010000003.1"/>
</dbReference>
<dbReference type="CDD" id="cd00495">
    <property type="entry name" value="Ribosomal_L25_TL5_CTC"/>
    <property type="match status" value="1"/>
</dbReference>
<protein>
    <recommendedName>
        <fullName evidence="5">Large ribosomal subunit protein bL25</fullName>
    </recommendedName>
    <alternativeName>
        <fullName evidence="5">General stress protein CTC</fullName>
    </alternativeName>
</protein>
<feature type="compositionally biased region" description="Acidic residues" evidence="6">
    <location>
        <begin position="195"/>
        <end position="227"/>
    </location>
</feature>
<dbReference type="GO" id="GO:0005840">
    <property type="term" value="C:ribosome"/>
    <property type="evidence" value="ECO:0007669"/>
    <property type="project" value="UniProtKB-KW"/>
</dbReference>
<dbReference type="EMBL" id="BAAAEM010000003">
    <property type="protein sequence ID" value="GAA0483499.1"/>
    <property type="molecule type" value="Genomic_DNA"/>
</dbReference>
<dbReference type="InterPro" id="IPR001021">
    <property type="entry name" value="Ribosomal_bL25_long"/>
</dbReference>
<dbReference type="Pfam" id="PF14693">
    <property type="entry name" value="Ribosomal_TL5_C"/>
    <property type="match status" value="1"/>
</dbReference>
<comment type="similarity">
    <text evidence="5">Belongs to the bacterial ribosomal protein bL25 family. CTC subfamily.</text>
</comment>
<dbReference type="PANTHER" id="PTHR33284">
    <property type="entry name" value="RIBOSOMAL PROTEIN L25/GLN-TRNA SYNTHETASE, ANTI-CODON-BINDING DOMAIN-CONTAINING PROTEIN"/>
    <property type="match status" value="1"/>
</dbReference>
<proteinExistence type="inferred from homology"/>
<evidence type="ECO:0000256" key="5">
    <source>
        <dbReference type="HAMAP-Rule" id="MF_01334"/>
    </source>
</evidence>
<feature type="region of interest" description="Disordered" evidence="6">
    <location>
        <begin position="1"/>
        <end position="21"/>
    </location>
</feature>
<dbReference type="Gene3D" id="2.170.120.20">
    <property type="entry name" value="Ribosomal protein L25, beta domain"/>
    <property type="match status" value="1"/>
</dbReference>
<dbReference type="InterPro" id="IPR011035">
    <property type="entry name" value="Ribosomal_bL25/Gln-tRNA_synth"/>
</dbReference>
<keyword evidence="2 5" id="KW-0694">RNA-binding</keyword>
<keyword evidence="4 5" id="KW-0687">Ribonucleoprotein</keyword>
<dbReference type="InterPro" id="IPR029751">
    <property type="entry name" value="Ribosomal_L25_dom"/>
</dbReference>
<evidence type="ECO:0000313" key="10">
    <source>
        <dbReference type="Proteomes" id="UP001500713"/>
    </source>
</evidence>
<dbReference type="SUPFAM" id="SSF50715">
    <property type="entry name" value="Ribosomal protein L25-like"/>
    <property type="match status" value="1"/>
</dbReference>
<feature type="domain" description="Large ribosomal subunit protein bL25 beta" evidence="8">
    <location>
        <begin position="102"/>
        <end position="187"/>
    </location>
</feature>
<evidence type="ECO:0000256" key="4">
    <source>
        <dbReference type="ARBA" id="ARBA00023274"/>
    </source>
</evidence>
<keyword evidence="10" id="KW-1185">Reference proteome</keyword>
<dbReference type="NCBIfam" id="TIGR00731">
    <property type="entry name" value="bL25_bact_ctc"/>
    <property type="match status" value="1"/>
</dbReference>
<evidence type="ECO:0000259" key="7">
    <source>
        <dbReference type="Pfam" id="PF01386"/>
    </source>
</evidence>
<dbReference type="Proteomes" id="UP001500713">
    <property type="component" value="Unassembled WGS sequence"/>
</dbReference>
<organism evidence="9 10">
    <name type="scientific">Parasphingorhabdus litoris</name>
    <dbReference type="NCBI Taxonomy" id="394733"/>
    <lineage>
        <taxon>Bacteria</taxon>
        <taxon>Pseudomonadati</taxon>
        <taxon>Pseudomonadota</taxon>
        <taxon>Alphaproteobacteria</taxon>
        <taxon>Sphingomonadales</taxon>
        <taxon>Sphingomonadaceae</taxon>
        <taxon>Parasphingorhabdus</taxon>
    </lineage>
</organism>
<evidence type="ECO:0000259" key="8">
    <source>
        <dbReference type="Pfam" id="PF14693"/>
    </source>
</evidence>
<evidence type="ECO:0000313" key="9">
    <source>
        <dbReference type="EMBL" id="GAA0483499.1"/>
    </source>
</evidence>
<name>A0ABN1ATE3_9SPHN</name>
<dbReference type="Pfam" id="PF01386">
    <property type="entry name" value="Ribosomal_L25p"/>
    <property type="match status" value="1"/>
</dbReference>
<feature type="domain" description="Large ribosomal subunit protein bL25 L25" evidence="7">
    <location>
        <begin position="7"/>
        <end position="94"/>
    </location>
</feature>
<comment type="function">
    <text evidence="5">This is one of the proteins that binds to the 5S RNA in the ribosome where it forms part of the central protuberance.</text>
</comment>
<comment type="subunit">
    <text evidence="5">Part of the 50S ribosomal subunit; part of the 5S rRNA/L5/L18/L25 subcomplex. Contacts the 5S rRNA. Binds to the 5S rRNA independently of L5 and L18.</text>
</comment>
<dbReference type="InterPro" id="IPR020056">
    <property type="entry name" value="Rbsml_bL25/Gln-tRNA_synth_N"/>
</dbReference>
<sequence length="227" mass="24427">MSDQLTLSAEPRERAGKGASRALRREGRIPAVIYGDKKDPLTIHVEERELNKLLGTGVFMNSLVMVDVKGEKSRTLPKDVAFDPVTDRPLHVDFFRLAKGAKVQVNIPVVFINEEDSPGLKRGGVLNVVRFELDLMCDADKIPDQIEIDVTGLEIGDSIHISHVTLPEGSESSITDRDFTIAGVTAPSALKSSEDEAEEAEGEGEEGEEGAEGEAAEGGDDEGGSED</sequence>
<keyword evidence="1 5" id="KW-0699">rRNA-binding</keyword>
<accession>A0ABN1ATE3</accession>
<dbReference type="InterPro" id="IPR037121">
    <property type="entry name" value="Ribosomal_bL25_C"/>
</dbReference>
<dbReference type="NCBIfam" id="NF004128">
    <property type="entry name" value="PRK05618.1-2"/>
    <property type="match status" value="1"/>
</dbReference>
<dbReference type="PANTHER" id="PTHR33284:SF1">
    <property type="entry name" value="RIBOSOMAL PROTEIN L25_GLN-TRNA SYNTHETASE, ANTI-CODON-BINDING DOMAIN-CONTAINING PROTEIN"/>
    <property type="match status" value="1"/>
</dbReference>
<dbReference type="HAMAP" id="MF_01334">
    <property type="entry name" value="Ribosomal_bL25_CTC"/>
    <property type="match status" value="1"/>
</dbReference>
<evidence type="ECO:0000256" key="1">
    <source>
        <dbReference type="ARBA" id="ARBA00022730"/>
    </source>
</evidence>
<comment type="caution">
    <text evidence="9">The sequence shown here is derived from an EMBL/GenBank/DDBJ whole genome shotgun (WGS) entry which is preliminary data.</text>
</comment>
<reference evidence="9 10" key="1">
    <citation type="journal article" date="2019" name="Int. J. Syst. Evol. Microbiol.">
        <title>The Global Catalogue of Microorganisms (GCM) 10K type strain sequencing project: providing services to taxonomists for standard genome sequencing and annotation.</title>
        <authorList>
            <consortium name="The Broad Institute Genomics Platform"/>
            <consortium name="The Broad Institute Genome Sequencing Center for Infectious Disease"/>
            <person name="Wu L."/>
            <person name="Ma J."/>
        </authorList>
    </citation>
    <scope>NUCLEOTIDE SEQUENCE [LARGE SCALE GENOMIC DNA]</scope>
    <source>
        <strain evidence="9 10">JCM 14162</strain>
    </source>
</reference>
<keyword evidence="3 5" id="KW-0689">Ribosomal protein</keyword>
<gene>
    <name evidence="5" type="primary">rplY</name>
    <name evidence="5" type="synonym">ctc</name>
    <name evidence="9" type="ORF">GCM10009096_27430</name>
</gene>
<evidence type="ECO:0000256" key="6">
    <source>
        <dbReference type="SAM" id="MobiDB-lite"/>
    </source>
</evidence>
<dbReference type="InterPro" id="IPR020930">
    <property type="entry name" value="Ribosomal_uL5_bac-type"/>
</dbReference>